<evidence type="ECO:0000313" key="13">
    <source>
        <dbReference type="EMBL" id="RDK07819.1"/>
    </source>
</evidence>
<keyword evidence="5" id="KW-0812">Transmembrane</keyword>
<evidence type="ECO:0000313" key="14">
    <source>
        <dbReference type="Proteomes" id="UP000255165"/>
    </source>
</evidence>
<dbReference type="PANTHER" id="PTHR34501">
    <property type="entry name" value="PROTEIN YDDL-RELATED"/>
    <property type="match status" value="1"/>
</dbReference>
<dbReference type="GO" id="GO:0009279">
    <property type="term" value="C:cell outer membrane"/>
    <property type="evidence" value="ECO:0007669"/>
    <property type="project" value="UniProtKB-SubCell"/>
</dbReference>
<dbReference type="PROSITE" id="PS51257">
    <property type="entry name" value="PROKAR_LIPOPROTEIN"/>
    <property type="match status" value="1"/>
</dbReference>
<dbReference type="AlphaFoldDB" id="A0A370NQE2"/>
<dbReference type="PRINTS" id="PR00182">
    <property type="entry name" value="ECOLNEIPORIN"/>
</dbReference>
<dbReference type="PANTHER" id="PTHR34501:SF9">
    <property type="entry name" value="MAJOR OUTER MEMBRANE PROTEIN P.IA"/>
    <property type="match status" value="1"/>
</dbReference>
<evidence type="ECO:0000256" key="8">
    <source>
        <dbReference type="ARBA" id="ARBA00023114"/>
    </source>
</evidence>
<proteinExistence type="predicted"/>
<feature type="signal peptide" evidence="11">
    <location>
        <begin position="1"/>
        <end position="20"/>
    </location>
</feature>
<evidence type="ECO:0000259" key="12">
    <source>
        <dbReference type="Pfam" id="PF13609"/>
    </source>
</evidence>
<dbReference type="InterPro" id="IPR001702">
    <property type="entry name" value="Porin_Gram-ve"/>
</dbReference>
<sequence>MKRCVIAAAATLLACPASHAESGVNLYGLISTGIVYANNQNGHSQVQLANGPMQTPRWGLRGTEELGGGNTAFYTLEGGFAIDTGTLSQGGRLFGRQAFVGMSSPTLGTISLGRQYDLPAATLWSYESATQFAAFGTHIGDSDNVFNTFRVNNTIAYKSPSYGGLQFAGMMSLGEKPGDFRSNNAYSLGISYKRNDLSLGIAYEELNTPNSANNQSGAVVGDYGFTSPFVTSKASGAKVDHQRIFGAGGSYQFGKVGVSALYTNVRFDYLDNTRLTVNNGEISVTDYITPNLMLGAAYIYTWGEYQPGGNQPKWHQVNLGADYFLSKRTDLFLVGIYQRAAGDATYAQIYTLSPSSTRSQVTAVAGIRHKF</sequence>
<comment type="caution">
    <text evidence="13">The sequence shown here is derived from an EMBL/GenBank/DDBJ whole genome shotgun (WGS) entry which is preliminary data.</text>
</comment>
<dbReference type="SUPFAM" id="SSF56935">
    <property type="entry name" value="Porins"/>
    <property type="match status" value="1"/>
</dbReference>
<reference evidence="14" key="1">
    <citation type="submission" date="2018-06" db="EMBL/GenBank/DDBJ databases">
        <authorList>
            <person name="Feng T."/>
            <person name="Jeon C.O."/>
        </authorList>
    </citation>
    <scope>NUCLEOTIDE SEQUENCE [LARGE SCALE GENOMIC DNA]</scope>
    <source>
        <strain evidence="14">S23</strain>
    </source>
</reference>
<gene>
    <name evidence="13" type="ORF">DN412_23715</name>
</gene>
<keyword evidence="3" id="KW-0813">Transport</keyword>
<accession>A0A370NQE2</accession>
<evidence type="ECO:0000256" key="1">
    <source>
        <dbReference type="ARBA" id="ARBA00004571"/>
    </source>
</evidence>
<dbReference type="EMBL" id="QKWJ01000034">
    <property type="protein sequence ID" value="RDK07819.1"/>
    <property type="molecule type" value="Genomic_DNA"/>
</dbReference>
<comment type="subunit">
    <text evidence="2">Homotrimer.</text>
</comment>
<keyword evidence="4" id="KW-1134">Transmembrane beta strand</keyword>
<evidence type="ECO:0000256" key="5">
    <source>
        <dbReference type="ARBA" id="ARBA00022692"/>
    </source>
</evidence>
<dbReference type="CDD" id="cd00342">
    <property type="entry name" value="gram_neg_porins"/>
    <property type="match status" value="1"/>
</dbReference>
<evidence type="ECO:0000256" key="10">
    <source>
        <dbReference type="ARBA" id="ARBA00023237"/>
    </source>
</evidence>
<dbReference type="GO" id="GO:0015288">
    <property type="term" value="F:porin activity"/>
    <property type="evidence" value="ECO:0007669"/>
    <property type="project" value="UniProtKB-KW"/>
</dbReference>
<keyword evidence="6 11" id="KW-0732">Signal</keyword>
<name>A0A370NQE2_9BURK</name>
<dbReference type="InterPro" id="IPR023614">
    <property type="entry name" value="Porin_dom_sf"/>
</dbReference>
<dbReference type="RefSeq" id="WP_115213820.1">
    <property type="nucleotide sequence ID" value="NZ_QKWJ01000034.1"/>
</dbReference>
<dbReference type="GO" id="GO:0046930">
    <property type="term" value="C:pore complex"/>
    <property type="evidence" value="ECO:0007669"/>
    <property type="project" value="UniProtKB-KW"/>
</dbReference>
<evidence type="ECO:0000256" key="7">
    <source>
        <dbReference type="ARBA" id="ARBA00023065"/>
    </source>
</evidence>
<keyword evidence="8" id="KW-0626">Porin</keyword>
<evidence type="ECO:0000256" key="9">
    <source>
        <dbReference type="ARBA" id="ARBA00023136"/>
    </source>
</evidence>
<organism evidence="13 14">
    <name type="scientific">Cupriavidus lacunae</name>
    <dbReference type="NCBI Taxonomy" id="2666307"/>
    <lineage>
        <taxon>Bacteria</taxon>
        <taxon>Pseudomonadati</taxon>
        <taxon>Pseudomonadota</taxon>
        <taxon>Betaproteobacteria</taxon>
        <taxon>Burkholderiales</taxon>
        <taxon>Burkholderiaceae</taxon>
        <taxon>Cupriavidus</taxon>
    </lineage>
</organism>
<evidence type="ECO:0000256" key="2">
    <source>
        <dbReference type="ARBA" id="ARBA00011233"/>
    </source>
</evidence>
<feature type="chain" id="PRO_5016629981" evidence="11">
    <location>
        <begin position="21"/>
        <end position="371"/>
    </location>
</feature>
<evidence type="ECO:0000256" key="6">
    <source>
        <dbReference type="ARBA" id="ARBA00022729"/>
    </source>
</evidence>
<dbReference type="InterPro" id="IPR050298">
    <property type="entry name" value="Gram-neg_bact_OMP"/>
</dbReference>
<keyword evidence="7" id="KW-0406">Ion transport</keyword>
<dbReference type="Proteomes" id="UP000255165">
    <property type="component" value="Unassembled WGS sequence"/>
</dbReference>
<keyword evidence="10" id="KW-0998">Cell outer membrane</keyword>
<protein>
    <submittedName>
        <fullName evidence="13">Porin</fullName>
    </submittedName>
</protein>
<comment type="subcellular location">
    <subcellularLocation>
        <location evidence="1">Cell outer membrane</location>
        <topology evidence="1">Multi-pass membrane protein</topology>
    </subcellularLocation>
</comment>
<dbReference type="Pfam" id="PF13609">
    <property type="entry name" value="Porin_4"/>
    <property type="match status" value="1"/>
</dbReference>
<feature type="domain" description="Porin" evidence="12">
    <location>
        <begin position="7"/>
        <end position="334"/>
    </location>
</feature>
<evidence type="ECO:0000256" key="4">
    <source>
        <dbReference type="ARBA" id="ARBA00022452"/>
    </source>
</evidence>
<dbReference type="GO" id="GO:0034220">
    <property type="term" value="P:monoatomic ion transmembrane transport"/>
    <property type="evidence" value="ECO:0007669"/>
    <property type="project" value="InterPro"/>
</dbReference>
<keyword evidence="9" id="KW-0472">Membrane</keyword>
<dbReference type="Gene3D" id="2.40.160.10">
    <property type="entry name" value="Porin"/>
    <property type="match status" value="1"/>
</dbReference>
<evidence type="ECO:0000256" key="3">
    <source>
        <dbReference type="ARBA" id="ARBA00022448"/>
    </source>
</evidence>
<dbReference type="InterPro" id="IPR033900">
    <property type="entry name" value="Gram_neg_porin_domain"/>
</dbReference>
<keyword evidence="14" id="KW-1185">Reference proteome</keyword>
<evidence type="ECO:0000256" key="11">
    <source>
        <dbReference type="SAM" id="SignalP"/>
    </source>
</evidence>